<keyword evidence="2" id="KW-1185">Reference proteome</keyword>
<dbReference type="Proteomes" id="UP000008909">
    <property type="component" value="Unassembled WGS sequence"/>
</dbReference>
<name>G7YXM2_CLOSI</name>
<sequence>MLRKVEGLPIHDNLRCVLDAFHIVFPKINNVASCFRNNRNVEKGFITKLDVCASYIYLLLVKILVPFTDVRSENSHLSFLNKTAGGAMKTERKLHK</sequence>
<dbReference type="EMBL" id="DF144969">
    <property type="protein sequence ID" value="GAA57702.1"/>
    <property type="molecule type" value="Genomic_DNA"/>
</dbReference>
<reference evidence="1" key="1">
    <citation type="journal article" date="2011" name="Genome Biol.">
        <title>The draft genome of the carcinogenic human liver fluke Clonorchis sinensis.</title>
        <authorList>
            <person name="Wang X."/>
            <person name="Chen W."/>
            <person name="Huang Y."/>
            <person name="Sun J."/>
            <person name="Men J."/>
            <person name="Liu H."/>
            <person name="Luo F."/>
            <person name="Guo L."/>
            <person name="Lv X."/>
            <person name="Deng C."/>
            <person name="Zhou C."/>
            <person name="Fan Y."/>
            <person name="Li X."/>
            <person name="Huang L."/>
            <person name="Hu Y."/>
            <person name="Liang C."/>
            <person name="Hu X."/>
            <person name="Xu J."/>
            <person name="Yu X."/>
        </authorList>
    </citation>
    <scope>NUCLEOTIDE SEQUENCE [LARGE SCALE GENOMIC DNA]</scope>
    <source>
        <strain evidence="1">Henan</strain>
    </source>
</reference>
<dbReference type="AlphaFoldDB" id="G7YXM2"/>
<accession>G7YXM2</accession>
<gene>
    <name evidence="1" type="ORF">CLF_113094</name>
</gene>
<evidence type="ECO:0000313" key="2">
    <source>
        <dbReference type="Proteomes" id="UP000008909"/>
    </source>
</evidence>
<protein>
    <submittedName>
        <fullName evidence="1">Uncharacterized protein</fullName>
    </submittedName>
</protein>
<proteinExistence type="predicted"/>
<evidence type="ECO:0000313" key="1">
    <source>
        <dbReference type="EMBL" id="GAA57702.1"/>
    </source>
</evidence>
<organism evidence="1 2">
    <name type="scientific">Clonorchis sinensis</name>
    <name type="common">Chinese liver fluke</name>
    <dbReference type="NCBI Taxonomy" id="79923"/>
    <lineage>
        <taxon>Eukaryota</taxon>
        <taxon>Metazoa</taxon>
        <taxon>Spiralia</taxon>
        <taxon>Lophotrochozoa</taxon>
        <taxon>Platyhelminthes</taxon>
        <taxon>Trematoda</taxon>
        <taxon>Digenea</taxon>
        <taxon>Opisthorchiida</taxon>
        <taxon>Opisthorchiata</taxon>
        <taxon>Opisthorchiidae</taxon>
        <taxon>Clonorchis</taxon>
    </lineage>
</organism>
<reference key="2">
    <citation type="submission" date="2011-10" db="EMBL/GenBank/DDBJ databases">
        <title>The genome and transcriptome sequence of Clonorchis sinensis provide insights into the carcinogenic liver fluke.</title>
        <authorList>
            <person name="Wang X."/>
            <person name="Huang Y."/>
            <person name="Chen W."/>
            <person name="Liu H."/>
            <person name="Guo L."/>
            <person name="Chen Y."/>
            <person name="Luo F."/>
            <person name="Zhou W."/>
            <person name="Sun J."/>
            <person name="Mao Q."/>
            <person name="Liang P."/>
            <person name="Zhou C."/>
            <person name="Tian Y."/>
            <person name="Men J."/>
            <person name="Lv X."/>
            <person name="Huang L."/>
            <person name="Zhou J."/>
            <person name="Hu Y."/>
            <person name="Li R."/>
            <person name="Zhang F."/>
            <person name="Lei H."/>
            <person name="Li X."/>
            <person name="Hu X."/>
            <person name="Liang C."/>
            <person name="Xu J."/>
            <person name="Wu Z."/>
            <person name="Yu X."/>
        </authorList>
    </citation>
    <scope>NUCLEOTIDE SEQUENCE</scope>
    <source>
        <strain>Henan</strain>
    </source>
</reference>